<dbReference type="InterPro" id="IPR014717">
    <property type="entry name" value="Transl_elong_EF1B/ribsomal_bS6"/>
</dbReference>
<comment type="caution">
    <text evidence="3">The sequence shown here is derived from an EMBL/GenBank/DDBJ whole genome shotgun (WGS) entry which is preliminary data.</text>
</comment>
<keyword evidence="2" id="KW-1133">Transmembrane helix</keyword>
<gene>
    <name evidence="3" type="ORF">COS49_02350</name>
</gene>
<keyword evidence="2" id="KW-0472">Membrane</keyword>
<proteinExistence type="predicted"/>
<feature type="coiled-coil region" evidence="1">
    <location>
        <begin position="45"/>
        <end position="79"/>
    </location>
</feature>
<evidence type="ECO:0000313" key="3">
    <source>
        <dbReference type="EMBL" id="PIV10099.1"/>
    </source>
</evidence>
<keyword evidence="2" id="KW-0812">Transmembrane</keyword>
<evidence type="ECO:0000256" key="2">
    <source>
        <dbReference type="SAM" id="Phobius"/>
    </source>
</evidence>
<reference evidence="4" key="1">
    <citation type="submission" date="2017-09" db="EMBL/GenBank/DDBJ databases">
        <title>Depth-based differentiation of microbial function through sediment-hosted aquifers and enrichment of novel symbionts in the deep terrestrial subsurface.</title>
        <authorList>
            <person name="Probst A.J."/>
            <person name="Ladd B."/>
            <person name="Jarett J.K."/>
            <person name="Geller-Mcgrath D.E."/>
            <person name="Sieber C.M.K."/>
            <person name="Emerson J.B."/>
            <person name="Anantharaman K."/>
            <person name="Thomas B.C."/>
            <person name="Malmstrom R."/>
            <person name="Stieglmeier M."/>
            <person name="Klingl A."/>
            <person name="Woyke T."/>
            <person name="Ryan C.M."/>
            <person name="Banfield J.F."/>
        </authorList>
    </citation>
    <scope>NUCLEOTIDE SEQUENCE [LARGE SCALE GENOMIC DNA]</scope>
</reference>
<feature type="transmembrane region" description="Helical" evidence="2">
    <location>
        <begin position="9"/>
        <end position="32"/>
    </location>
</feature>
<dbReference type="Gene3D" id="3.30.70.60">
    <property type="match status" value="1"/>
</dbReference>
<dbReference type="AlphaFoldDB" id="A0A2M7BU87"/>
<protein>
    <submittedName>
        <fullName evidence="3">Uncharacterized protein</fullName>
    </submittedName>
</protein>
<name>A0A2M7BU87_9BACT</name>
<organism evidence="3 4">
    <name type="scientific">Candidatus Portnoybacteria bacterium CG03_land_8_20_14_0_80_41_10</name>
    <dbReference type="NCBI Taxonomy" id="1974808"/>
    <lineage>
        <taxon>Bacteria</taxon>
        <taxon>Candidatus Portnoyibacteriota</taxon>
    </lineage>
</organism>
<sequence>MNLASSRKLILSSGLSLIGLALFIGLAVFPFIGKITKASQEYLANQEILAELDQRESLSKQLEKEYQQKETDLRNLDKVFLSAEETVGFISNLEAIARKTDNFFEIKSVSADDSSNNKESSLNFRISLWGNFSSLLLFLANLENSPYPPYRLVEIEDMVIRRLTAESLNKFDFPLEEGDLESILSVRIYTQ</sequence>
<accession>A0A2M7BU87</accession>
<evidence type="ECO:0000256" key="1">
    <source>
        <dbReference type="SAM" id="Coils"/>
    </source>
</evidence>
<dbReference type="EMBL" id="PEUX01000050">
    <property type="protein sequence ID" value="PIV10099.1"/>
    <property type="molecule type" value="Genomic_DNA"/>
</dbReference>
<dbReference type="Proteomes" id="UP000229894">
    <property type="component" value="Unassembled WGS sequence"/>
</dbReference>
<evidence type="ECO:0000313" key="4">
    <source>
        <dbReference type="Proteomes" id="UP000229894"/>
    </source>
</evidence>
<keyword evidence="1" id="KW-0175">Coiled coil</keyword>